<evidence type="ECO:0000313" key="3">
    <source>
        <dbReference type="Proteomes" id="UP001362999"/>
    </source>
</evidence>
<name>A0AAV9ZVW1_9AGAR</name>
<protein>
    <submittedName>
        <fullName evidence="2">Uncharacterized protein</fullName>
    </submittedName>
</protein>
<gene>
    <name evidence="2" type="ORF">R3P38DRAFT_3224406</name>
</gene>
<keyword evidence="1" id="KW-0812">Transmembrane</keyword>
<dbReference type="AlphaFoldDB" id="A0AAV9ZVW1"/>
<keyword evidence="1" id="KW-0472">Membrane</keyword>
<reference evidence="2 3" key="1">
    <citation type="journal article" date="2024" name="J Genomics">
        <title>Draft genome sequencing and assembly of Favolaschia claudopus CIRM-BRFM 2984 isolated from oak limbs.</title>
        <authorList>
            <person name="Navarro D."/>
            <person name="Drula E."/>
            <person name="Chaduli D."/>
            <person name="Cazenave R."/>
            <person name="Ahrendt S."/>
            <person name="Wang J."/>
            <person name="Lipzen A."/>
            <person name="Daum C."/>
            <person name="Barry K."/>
            <person name="Grigoriev I.V."/>
            <person name="Favel A."/>
            <person name="Rosso M.N."/>
            <person name="Martin F."/>
        </authorList>
    </citation>
    <scope>NUCLEOTIDE SEQUENCE [LARGE SCALE GENOMIC DNA]</scope>
    <source>
        <strain evidence="2 3">CIRM-BRFM 2984</strain>
    </source>
</reference>
<sequence>MATSPTTEFVIDKPPTPCITMLGFIISLPLVMFKGLRTMVLLWAGKPVIGARTPPTDTYFGPWFPFRLRRAPVVVADAAAVDAILSHIKAGMKIGFDMEYEP</sequence>
<organism evidence="2 3">
    <name type="scientific">Favolaschia claudopus</name>
    <dbReference type="NCBI Taxonomy" id="2862362"/>
    <lineage>
        <taxon>Eukaryota</taxon>
        <taxon>Fungi</taxon>
        <taxon>Dikarya</taxon>
        <taxon>Basidiomycota</taxon>
        <taxon>Agaricomycotina</taxon>
        <taxon>Agaricomycetes</taxon>
        <taxon>Agaricomycetidae</taxon>
        <taxon>Agaricales</taxon>
        <taxon>Marasmiineae</taxon>
        <taxon>Mycenaceae</taxon>
        <taxon>Favolaschia</taxon>
    </lineage>
</organism>
<evidence type="ECO:0000256" key="1">
    <source>
        <dbReference type="SAM" id="Phobius"/>
    </source>
</evidence>
<feature type="transmembrane region" description="Helical" evidence="1">
    <location>
        <begin position="14"/>
        <end position="33"/>
    </location>
</feature>
<dbReference type="EMBL" id="JAWWNJ010000105">
    <property type="protein sequence ID" value="KAK6992994.1"/>
    <property type="molecule type" value="Genomic_DNA"/>
</dbReference>
<comment type="caution">
    <text evidence="2">The sequence shown here is derived from an EMBL/GenBank/DDBJ whole genome shotgun (WGS) entry which is preliminary data.</text>
</comment>
<accession>A0AAV9ZVW1</accession>
<keyword evidence="3" id="KW-1185">Reference proteome</keyword>
<keyword evidence="1" id="KW-1133">Transmembrane helix</keyword>
<proteinExistence type="predicted"/>
<dbReference type="Proteomes" id="UP001362999">
    <property type="component" value="Unassembled WGS sequence"/>
</dbReference>
<evidence type="ECO:0000313" key="2">
    <source>
        <dbReference type="EMBL" id="KAK6992994.1"/>
    </source>
</evidence>